<evidence type="ECO:0000313" key="8">
    <source>
        <dbReference type="Proteomes" id="UP001260072"/>
    </source>
</evidence>
<keyword evidence="4 6" id="KW-1133">Transmembrane helix</keyword>
<dbReference type="EMBL" id="JAVKGS010000003">
    <property type="protein sequence ID" value="MDR5692763.1"/>
    <property type="molecule type" value="Genomic_DNA"/>
</dbReference>
<dbReference type="InterPro" id="IPR019108">
    <property type="entry name" value="Caa3_assmbl_CtaG-rel"/>
</dbReference>
<feature type="transmembrane region" description="Helical" evidence="6">
    <location>
        <begin position="46"/>
        <end position="73"/>
    </location>
</feature>
<keyword evidence="3 6" id="KW-0812">Transmembrane</keyword>
<evidence type="ECO:0000256" key="4">
    <source>
        <dbReference type="ARBA" id="ARBA00022989"/>
    </source>
</evidence>
<dbReference type="Proteomes" id="UP001260072">
    <property type="component" value="Unassembled WGS sequence"/>
</dbReference>
<keyword evidence="2" id="KW-1003">Cell membrane</keyword>
<keyword evidence="8" id="KW-1185">Reference proteome</keyword>
<feature type="transmembrane region" description="Helical" evidence="6">
    <location>
        <begin position="121"/>
        <end position="140"/>
    </location>
</feature>
<accession>A0ABU1FLZ2</accession>
<keyword evidence="5 6" id="KW-0472">Membrane</keyword>
<comment type="subcellular location">
    <subcellularLocation>
        <location evidence="1">Cell membrane</location>
        <topology evidence="1">Multi-pass membrane protein</topology>
    </subcellularLocation>
</comment>
<evidence type="ECO:0000256" key="1">
    <source>
        <dbReference type="ARBA" id="ARBA00004651"/>
    </source>
</evidence>
<evidence type="ECO:0000313" key="7">
    <source>
        <dbReference type="EMBL" id="MDR5692763.1"/>
    </source>
</evidence>
<protein>
    <submittedName>
        <fullName evidence="7">Cytochrome c oxidase assembly protein</fullName>
    </submittedName>
</protein>
<evidence type="ECO:0000256" key="2">
    <source>
        <dbReference type="ARBA" id="ARBA00022475"/>
    </source>
</evidence>
<dbReference type="Pfam" id="PF09678">
    <property type="entry name" value="Caa3_CtaG"/>
    <property type="match status" value="1"/>
</dbReference>
<name>A0ABU1FLZ2_9MICO</name>
<feature type="transmembrane region" description="Helical" evidence="6">
    <location>
        <begin position="14"/>
        <end position="34"/>
    </location>
</feature>
<evidence type="ECO:0000256" key="3">
    <source>
        <dbReference type="ARBA" id="ARBA00022692"/>
    </source>
</evidence>
<feature type="transmembrane region" description="Helical" evidence="6">
    <location>
        <begin position="79"/>
        <end position="100"/>
    </location>
</feature>
<sequence>MPEHAASSAWPGELILVAVLLAVGGCYVAAVIRSRRRRPWPLARTACWLLGLGAVYAGLAGLVAGAGGSAFVAHMAGHLLVGMVAPLLLVLAAPVTLALRSLAVVPARRLSALLRSRPVRFVAHPVTATVLNVGGLWVLYTTDLFVRMHANPFLAAAVTAHVLVAGYLFTASMIGRDPAPHRPGPAFRTVVLLVAFAGHGVLAKWIAAHPPAGVSAAQAELGAAVMYYGGDVVDVAILVILLAGWYRAMAPGPRASAPSAGRWSPSAA</sequence>
<evidence type="ECO:0000256" key="5">
    <source>
        <dbReference type="ARBA" id="ARBA00023136"/>
    </source>
</evidence>
<reference evidence="8" key="1">
    <citation type="submission" date="2023-07" db="EMBL/GenBank/DDBJ databases">
        <title>Description of three actinobacteria isolated from air of manufacturing shop in a pharmaceutical factory.</title>
        <authorList>
            <person name="Zhang D.-F."/>
        </authorList>
    </citation>
    <scope>NUCLEOTIDE SEQUENCE [LARGE SCALE GENOMIC DNA]</scope>
    <source>
        <strain evidence="8">CCTCC AB 2011122</strain>
    </source>
</reference>
<proteinExistence type="predicted"/>
<gene>
    <name evidence="7" type="ORF">RH861_11900</name>
</gene>
<dbReference type="RefSeq" id="WP_310521143.1">
    <property type="nucleotide sequence ID" value="NZ_BAABBS010000001.1"/>
</dbReference>
<evidence type="ECO:0000256" key="6">
    <source>
        <dbReference type="SAM" id="Phobius"/>
    </source>
</evidence>
<comment type="caution">
    <text evidence="7">The sequence shown here is derived from an EMBL/GenBank/DDBJ whole genome shotgun (WGS) entry which is preliminary data.</text>
</comment>
<feature type="transmembrane region" description="Helical" evidence="6">
    <location>
        <begin position="186"/>
        <end position="207"/>
    </location>
</feature>
<feature type="transmembrane region" description="Helical" evidence="6">
    <location>
        <begin position="152"/>
        <end position="174"/>
    </location>
</feature>
<feature type="transmembrane region" description="Helical" evidence="6">
    <location>
        <begin position="227"/>
        <end position="246"/>
    </location>
</feature>
<organism evidence="7 8">
    <name type="scientific">Agromyces indicus</name>
    <dbReference type="NCBI Taxonomy" id="758919"/>
    <lineage>
        <taxon>Bacteria</taxon>
        <taxon>Bacillati</taxon>
        <taxon>Actinomycetota</taxon>
        <taxon>Actinomycetes</taxon>
        <taxon>Micrococcales</taxon>
        <taxon>Microbacteriaceae</taxon>
        <taxon>Agromyces</taxon>
    </lineage>
</organism>